<protein>
    <recommendedName>
        <fullName evidence="3">C-type lysozyme inhibitor domain-containing protein</fullName>
    </recommendedName>
</protein>
<evidence type="ECO:0000313" key="2">
    <source>
        <dbReference type="Proteomes" id="UP000886939"/>
    </source>
</evidence>
<accession>A0AAV4YET9</accession>
<dbReference type="AlphaFoldDB" id="A0AAV4YET9"/>
<organism evidence="1 2">
    <name type="scientific">Aeromonas caviae</name>
    <name type="common">Aeromonas punctata</name>
    <dbReference type="NCBI Taxonomy" id="648"/>
    <lineage>
        <taxon>Bacteria</taxon>
        <taxon>Pseudomonadati</taxon>
        <taxon>Pseudomonadota</taxon>
        <taxon>Gammaproteobacteria</taxon>
        <taxon>Aeromonadales</taxon>
        <taxon>Aeromonadaceae</taxon>
        <taxon>Aeromonas</taxon>
    </lineage>
</organism>
<name>A0AAV4YET9_AERCA</name>
<gene>
    <name evidence="1" type="ORF">KAM343_03850</name>
</gene>
<dbReference type="EMBL" id="BPNI01000004">
    <property type="protein sequence ID" value="GJA39589.1"/>
    <property type="molecule type" value="Genomic_DNA"/>
</dbReference>
<evidence type="ECO:0008006" key="3">
    <source>
        <dbReference type="Google" id="ProtNLM"/>
    </source>
</evidence>
<proteinExistence type="predicted"/>
<comment type="caution">
    <text evidence="1">The sequence shown here is derived from an EMBL/GenBank/DDBJ whole genome shotgun (WGS) entry which is preliminary data.</text>
</comment>
<reference evidence="1" key="1">
    <citation type="submission" date="2021-07" db="EMBL/GenBank/DDBJ databases">
        <title>Draft genome sequence of carbapenem-resistant Aeromonas spp. in Japan.</title>
        <authorList>
            <person name="Maehana S."/>
            <person name="Suzuki M."/>
            <person name="Kitasato H."/>
        </authorList>
    </citation>
    <scope>NUCLEOTIDE SEQUENCE</scope>
    <source>
        <strain evidence="1">KAM343</strain>
    </source>
</reference>
<evidence type="ECO:0000313" key="1">
    <source>
        <dbReference type="EMBL" id="GJA39589.1"/>
    </source>
</evidence>
<dbReference type="RefSeq" id="WP_223945584.1">
    <property type="nucleotide sequence ID" value="NZ_BPNI01000004.1"/>
</dbReference>
<dbReference type="Proteomes" id="UP000886939">
    <property type="component" value="Unassembled WGS sequence"/>
</dbReference>
<sequence length="103" mass="11226">MAYGIQIFEDDGTNFTETYSPFNIVDQFEVSGSGTRYYEMAPGESLAVVEISPVNMSAAGVNITIAAKDGRVYWPVDGNSSMAAGEYRAMTESGRVILVVKRR</sequence>